<feature type="compositionally biased region" description="Polar residues" evidence="1">
    <location>
        <begin position="1"/>
        <end position="10"/>
    </location>
</feature>
<evidence type="ECO:0000256" key="1">
    <source>
        <dbReference type="SAM" id="MobiDB-lite"/>
    </source>
</evidence>
<proteinExistence type="predicted"/>
<reference evidence="2 3" key="1">
    <citation type="submission" date="2016-10" db="EMBL/GenBank/DDBJ databases">
        <authorList>
            <person name="Varghese N."/>
            <person name="Submissions S."/>
        </authorList>
    </citation>
    <scope>NUCLEOTIDE SEQUENCE [LARGE SCALE GENOMIC DNA]</scope>
    <source>
        <strain evidence="2 3">BS2775</strain>
    </source>
</reference>
<dbReference type="RefSeq" id="WP_057723073.1">
    <property type="nucleotide sequence ID" value="NZ_JYLM01000003.1"/>
</dbReference>
<sequence>MAKSNNTQPASIDKKSRSSATGANCNPSNGPLAQPVPQGLAPHAPRAVADIVVTNALPPESGLPPNLMETIVAQTEGANLKITMWDDTFPIPGTNPDTLQLFLNGVTYGNRHDFSKPLSSLTWPYETNIKGDDIANHGEYRLTYEVFLGSGGSEPSGTTPVNVDTVGPAGGILLDAITLVAGAEDGKVTLSSLAANGDKLTCSVPGRLIARPLDTLHIYKTYTDADPIKIITNLPLDTSPIEFSLTKDEVVDGGTRVDRMAYRYFDYSKNSTIYPPKLREVEYILTPQPENLSDPAVPAAPLDLRDAQLKLAEVHLFGYDNFRSGQIVQIELVSALSTQIFPHTLLTEPTPTDPAKIEIPWLILFAIYGISGPGTASLRYRVVEEGNPSAWSNTIAVAADFSSAAGDPDDPGPVRDYLPLVTVTSSEGLVNEIGPGDTGNATAEFDVYTGAAVGHLLQFYWGGTPIYPSPRAVTQADLDSGTFAVIITAAVIAAGGNELDKKVWYSLTNGVNANVDTSQSTLVDVFASELQNLTPPQFPKSVDAGGGLRSISCKQSVELGIDTSIVDRVNLKQGDTIRRFWTLYGEGLTSTNKLVEAEILPPIVVANDHSLPGGGESFLVDFATYVQPAILGRVEFFYTVLKADGVTQGKSPTTVLYVSRRNADNTVCGAPPATP</sequence>
<name>A0A1H2HX78_9PSED</name>
<accession>A0A1H2HX78</accession>
<evidence type="ECO:0000313" key="3">
    <source>
        <dbReference type="Proteomes" id="UP000183653"/>
    </source>
</evidence>
<dbReference type="Proteomes" id="UP000183653">
    <property type="component" value="Chromosome I"/>
</dbReference>
<dbReference type="OrthoDB" id="7004795at2"/>
<gene>
    <name evidence="2" type="ORF">SAMN04490197_5332</name>
</gene>
<feature type="region of interest" description="Disordered" evidence="1">
    <location>
        <begin position="1"/>
        <end position="41"/>
    </location>
</feature>
<keyword evidence="3" id="KW-1185">Reference proteome</keyword>
<feature type="compositionally biased region" description="Polar residues" evidence="1">
    <location>
        <begin position="18"/>
        <end position="31"/>
    </location>
</feature>
<organism evidence="2 3">
    <name type="scientific">Pseudomonas orientalis</name>
    <dbReference type="NCBI Taxonomy" id="76758"/>
    <lineage>
        <taxon>Bacteria</taxon>
        <taxon>Pseudomonadati</taxon>
        <taxon>Pseudomonadota</taxon>
        <taxon>Gammaproteobacteria</taxon>
        <taxon>Pseudomonadales</taxon>
        <taxon>Pseudomonadaceae</taxon>
        <taxon>Pseudomonas</taxon>
    </lineage>
</organism>
<dbReference type="EMBL" id="LT629782">
    <property type="protein sequence ID" value="SDU36492.1"/>
    <property type="molecule type" value="Genomic_DNA"/>
</dbReference>
<evidence type="ECO:0000313" key="2">
    <source>
        <dbReference type="EMBL" id="SDU36492.1"/>
    </source>
</evidence>
<protein>
    <submittedName>
        <fullName evidence="2">Uncharacterized protein</fullName>
    </submittedName>
</protein>
<dbReference type="AlphaFoldDB" id="A0A1H2HX78"/>